<sequence length="404" mass="45623">MLFRIRRDWTPVITRVRSGQKLPELSEPAVMLVEEFDSLRRHRRRPGSGREAQRALALLLRFLGADATIWEHDVHDLARVGTGLHARAVCEFLNDRDLLAEAPELHQDPDRVWIEAVLDSLPPQLAAEVATWVRVLRGEGRWPHPARSFRCIRRYLAALRSILATWQEAGISSLREVTDEDVVQAVQLGQSRTRNPDSQLAALRSLFRALKQERTIFRDPARALTGHGHKGLPRSVPSDMLPIMFEEVTSAFGRLIVALVAVHALTGESIRALQLADLDLAHGRLTVRRGLRRRSIQLEPFTHQLAADWLAERHLRWPASTNPHLLTTGRTAFAAAAPPVHVTTVRRIFPQGVNLDMLRQDRILDEAHASADPLHLMRLFGISEVTAMRYITAAHPERTAKLPR</sequence>
<dbReference type="RefSeq" id="WP_200401197.1">
    <property type="nucleotide sequence ID" value="NZ_CP066831.1"/>
</dbReference>
<evidence type="ECO:0000313" key="2">
    <source>
        <dbReference type="Proteomes" id="UP000595636"/>
    </source>
</evidence>
<dbReference type="InterPro" id="IPR011010">
    <property type="entry name" value="DNA_brk_join_enz"/>
</dbReference>
<organism evidence="1 2">
    <name type="scientific">Streptomyces liliifuscus</name>
    <dbReference type="NCBI Taxonomy" id="2797636"/>
    <lineage>
        <taxon>Bacteria</taxon>
        <taxon>Bacillati</taxon>
        <taxon>Actinomycetota</taxon>
        <taxon>Actinomycetes</taxon>
        <taxon>Kitasatosporales</taxon>
        <taxon>Streptomycetaceae</taxon>
        <taxon>Streptomyces</taxon>
    </lineage>
</organism>
<name>A0A7T7RH31_9ACTN</name>
<dbReference type="EMBL" id="CP066831">
    <property type="protein sequence ID" value="QQM46366.1"/>
    <property type="molecule type" value="Genomic_DNA"/>
</dbReference>
<protein>
    <recommendedName>
        <fullName evidence="3">Integrase</fullName>
    </recommendedName>
</protein>
<dbReference type="KEGG" id="slf:JEQ17_47875"/>
<keyword evidence="2" id="KW-1185">Reference proteome</keyword>
<evidence type="ECO:0000313" key="1">
    <source>
        <dbReference type="EMBL" id="QQM46366.1"/>
    </source>
</evidence>
<proteinExistence type="predicted"/>
<dbReference type="GO" id="GO:0003677">
    <property type="term" value="F:DNA binding"/>
    <property type="evidence" value="ECO:0007669"/>
    <property type="project" value="InterPro"/>
</dbReference>
<dbReference type="Proteomes" id="UP000595636">
    <property type="component" value="Chromosome"/>
</dbReference>
<evidence type="ECO:0008006" key="3">
    <source>
        <dbReference type="Google" id="ProtNLM"/>
    </source>
</evidence>
<dbReference type="SUPFAM" id="SSF56349">
    <property type="entry name" value="DNA breaking-rejoining enzymes"/>
    <property type="match status" value="1"/>
</dbReference>
<gene>
    <name evidence="1" type="ORF">JEQ17_47875</name>
</gene>
<reference evidence="1 2" key="1">
    <citation type="submission" date="2020-12" db="EMBL/GenBank/DDBJ databases">
        <title>A novel species.</title>
        <authorList>
            <person name="Li K."/>
        </authorList>
    </citation>
    <scope>NUCLEOTIDE SEQUENCE [LARGE SCALE GENOMIC DNA]</scope>
    <source>
        <strain evidence="1 2">ZYC-3</strain>
    </source>
</reference>
<dbReference type="AlphaFoldDB" id="A0A7T7RH31"/>
<accession>A0A7T7RH31</accession>